<dbReference type="GeneID" id="75834576"/>
<keyword evidence="2" id="KW-1185">Reference proteome</keyword>
<dbReference type="RefSeq" id="XP_051365866.1">
    <property type="nucleotide sequence ID" value="XM_051502700.1"/>
</dbReference>
<reference evidence="1" key="2">
    <citation type="submission" date="2022-07" db="EMBL/GenBank/DDBJ databases">
        <authorList>
            <person name="Goncalves M.F.M."/>
            <person name="Hilario S."/>
            <person name="Van De Peer Y."/>
            <person name="Esteves A.C."/>
            <person name="Alves A."/>
        </authorList>
    </citation>
    <scope>NUCLEOTIDE SEQUENCE</scope>
    <source>
        <strain evidence="1">MUM 19.33</strain>
    </source>
</reference>
<evidence type="ECO:0000313" key="2">
    <source>
        <dbReference type="Proteomes" id="UP001055219"/>
    </source>
</evidence>
<dbReference type="EMBL" id="JAGIXG020000003">
    <property type="protein sequence ID" value="KAI6785010.1"/>
    <property type="molecule type" value="Genomic_DNA"/>
</dbReference>
<organism evidence="1 2">
    <name type="scientific">Emericellopsis cladophorae</name>
    <dbReference type="NCBI Taxonomy" id="2686198"/>
    <lineage>
        <taxon>Eukaryota</taxon>
        <taxon>Fungi</taxon>
        <taxon>Dikarya</taxon>
        <taxon>Ascomycota</taxon>
        <taxon>Pezizomycotina</taxon>
        <taxon>Sordariomycetes</taxon>
        <taxon>Hypocreomycetidae</taxon>
        <taxon>Hypocreales</taxon>
        <taxon>Bionectriaceae</taxon>
        <taxon>Emericellopsis</taxon>
    </lineage>
</organism>
<dbReference type="AlphaFoldDB" id="A0A9P9Y8M7"/>
<proteinExistence type="predicted"/>
<evidence type="ECO:0000313" key="1">
    <source>
        <dbReference type="EMBL" id="KAI6785010.1"/>
    </source>
</evidence>
<dbReference type="Gene3D" id="3.60.21.10">
    <property type="match status" value="1"/>
</dbReference>
<evidence type="ECO:0008006" key="3">
    <source>
        <dbReference type="Google" id="ProtNLM"/>
    </source>
</evidence>
<reference evidence="1" key="1">
    <citation type="journal article" date="2021" name="J Fungi (Basel)">
        <title>Genomic and Metabolomic Analyses of the Marine Fungus Emericellopsis cladophorae: Insights into Saltwater Adaptability Mechanisms and Its Biosynthetic Potential.</title>
        <authorList>
            <person name="Goncalves M.F.M."/>
            <person name="Hilario S."/>
            <person name="Van de Peer Y."/>
            <person name="Esteves A.C."/>
            <person name="Alves A."/>
        </authorList>
    </citation>
    <scope>NUCLEOTIDE SEQUENCE</scope>
    <source>
        <strain evidence="1">MUM 19.33</strain>
    </source>
</reference>
<dbReference type="OrthoDB" id="630188at2759"/>
<name>A0A9P9Y8M7_9HYPO</name>
<dbReference type="Proteomes" id="UP001055219">
    <property type="component" value="Unassembled WGS sequence"/>
</dbReference>
<accession>A0A9P9Y8M7</accession>
<sequence>MESFKIPTKLLILSDAHADPEIIPSGTLSLLAQIDAPLKLIIPGNHDFTLDDGAFAMIRTESLRLNDGRLDEKSLDDAYGRVVQAQGILMGDGIRLLLEEGTYTFTPGNGARLTVFASPFTPSKNNIWKDRAESTRTEDLNHYTCIDNDKSQVIESIATLRPTKFDDDGAIRAKGEREQAYHFKRAVRATGVHESEFGSSSSTLLADVPKYDIITSCKDTKGWCGTKIDGKGY</sequence>
<protein>
    <recommendedName>
        <fullName evidence="3">Calcineurin-like phosphoesterase domain-containing protein</fullName>
    </recommendedName>
</protein>
<dbReference type="InterPro" id="IPR029052">
    <property type="entry name" value="Metallo-depent_PP-like"/>
</dbReference>
<comment type="caution">
    <text evidence="1">The sequence shown here is derived from an EMBL/GenBank/DDBJ whole genome shotgun (WGS) entry which is preliminary data.</text>
</comment>
<gene>
    <name evidence="1" type="ORF">J7T54_008104</name>
</gene>